<dbReference type="Proteomes" id="UP001497482">
    <property type="component" value="Chromosome 15"/>
</dbReference>
<evidence type="ECO:0000259" key="1">
    <source>
        <dbReference type="Pfam" id="PF24671"/>
    </source>
</evidence>
<proteinExistence type="predicted"/>
<dbReference type="InterPro" id="IPR033551">
    <property type="entry name" value="DRC7/lobo"/>
</dbReference>
<organism evidence="2 3">
    <name type="scientific">Knipowitschia caucasica</name>
    <name type="common">Caucasian dwarf goby</name>
    <name type="synonym">Pomatoschistus caucasicus</name>
    <dbReference type="NCBI Taxonomy" id="637954"/>
    <lineage>
        <taxon>Eukaryota</taxon>
        <taxon>Metazoa</taxon>
        <taxon>Chordata</taxon>
        <taxon>Craniata</taxon>
        <taxon>Vertebrata</taxon>
        <taxon>Euteleostomi</taxon>
        <taxon>Actinopterygii</taxon>
        <taxon>Neopterygii</taxon>
        <taxon>Teleostei</taxon>
        <taxon>Neoteleostei</taxon>
        <taxon>Acanthomorphata</taxon>
        <taxon>Gobiaria</taxon>
        <taxon>Gobiiformes</taxon>
        <taxon>Gobioidei</taxon>
        <taxon>Gobiidae</taxon>
        <taxon>Gobiinae</taxon>
        <taxon>Knipowitschia</taxon>
    </lineage>
</organism>
<keyword evidence="3" id="KW-1185">Reference proteome</keyword>
<dbReference type="PANTHER" id="PTHR35249:SF2">
    <property type="entry name" value="DYNEIN REGULATORY COMPLEX SUBUNIT 7"/>
    <property type="match status" value="1"/>
</dbReference>
<dbReference type="AlphaFoldDB" id="A0AAV2JXT9"/>
<dbReference type="PANTHER" id="PTHR35249">
    <property type="entry name" value="DYNEIN REGULATORY COMPLEX SUBUNIT 7"/>
    <property type="match status" value="1"/>
</dbReference>
<dbReference type="Pfam" id="PF24671">
    <property type="entry name" value="DRC7_C"/>
    <property type="match status" value="2"/>
</dbReference>
<feature type="domain" description="Dynein regulatory complex subunit 7 C-terminal" evidence="1">
    <location>
        <begin position="95"/>
        <end position="140"/>
    </location>
</feature>
<protein>
    <recommendedName>
        <fullName evidence="1">Dynein regulatory complex subunit 7 C-terminal domain-containing protein</fullName>
    </recommendedName>
</protein>
<dbReference type="InterPro" id="IPR056292">
    <property type="entry name" value="DRC7_C"/>
</dbReference>
<dbReference type="EMBL" id="OZ035837">
    <property type="protein sequence ID" value="CAL1582359.1"/>
    <property type="molecule type" value="Genomic_DNA"/>
</dbReference>
<evidence type="ECO:0000313" key="2">
    <source>
        <dbReference type="EMBL" id="CAL1582359.1"/>
    </source>
</evidence>
<name>A0AAV2JXT9_KNICA</name>
<sequence>MPQLHQLLLWLLEEEQKTIRDIRNSQRSVRAMVQCRLKEQEDVRLEACPWTTTGTTQFRKKRERLMFAGEEMRWLEEQEKDVLAPFLMRLNGTTDMSPDQAQTVYQDCLQDFRSRMVQHACLLQERIEEETQALQQEDADHDSLTLQIEVARQRLQMHKNCAPQRYRALEQQLRADPRLGPFLTAT</sequence>
<dbReference type="GO" id="GO:0030317">
    <property type="term" value="P:flagellated sperm motility"/>
    <property type="evidence" value="ECO:0007669"/>
    <property type="project" value="TreeGrafter"/>
</dbReference>
<dbReference type="GO" id="GO:0031514">
    <property type="term" value="C:motile cilium"/>
    <property type="evidence" value="ECO:0007669"/>
    <property type="project" value="TreeGrafter"/>
</dbReference>
<reference evidence="2 3" key="1">
    <citation type="submission" date="2024-04" db="EMBL/GenBank/DDBJ databases">
        <authorList>
            <person name="Waldvogel A.-M."/>
            <person name="Schoenle A."/>
        </authorList>
    </citation>
    <scope>NUCLEOTIDE SEQUENCE [LARGE SCALE GENOMIC DNA]</scope>
</reference>
<evidence type="ECO:0000313" key="3">
    <source>
        <dbReference type="Proteomes" id="UP001497482"/>
    </source>
</evidence>
<gene>
    <name evidence="2" type="ORF">KC01_LOCUS12984</name>
</gene>
<feature type="domain" description="Dynein regulatory complex subunit 7 C-terminal" evidence="1">
    <location>
        <begin position="144"/>
        <end position="182"/>
    </location>
</feature>
<accession>A0AAV2JXT9</accession>